<protein>
    <submittedName>
        <fullName evidence="1">Uncharacterized protein</fullName>
    </submittedName>
</protein>
<keyword evidence="2" id="KW-1185">Reference proteome</keyword>
<dbReference type="AlphaFoldDB" id="A0A0J9E9J8"/>
<accession>A0A0J9E9J8</accession>
<name>A0A0J9E9J8_9RHOB</name>
<dbReference type="PATRIC" id="fig|1675527.3.peg.4646"/>
<dbReference type="STRING" id="1675527.AIOL_004442"/>
<dbReference type="EMBL" id="LFTY01000002">
    <property type="protein sequence ID" value="KMW59460.1"/>
    <property type="molecule type" value="Genomic_DNA"/>
</dbReference>
<reference evidence="1 2" key="1">
    <citation type="submission" date="2015-06" db="EMBL/GenBank/DDBJ databases">
        <title>Draft genome sequence of an Alphaproteobacteria species associated to the Mediterranean sponge Oscarella lobularis.</title>
        <authorList>
            <person name="Jourda C."/>
            <person name="Santini S."/>
            <person name="Claverie J.-M."/>
        </authorList>
    </citation>
    <scope>NUCLEOTIDE SEQUENCE [LARGE SCALE GENOMIC DNA]</scope>
    <source>
        <strain evidence="1">IGS</strain>
    </source>
</reference>
<comment type="caution">
    <text evidence="1">The sequence shown here is derived from an EMBL/GenBank/DDBJ whole genome shotgun (WGS) entry which is preliminary data.</text>
</comment>
<sequence>MGLGGTMTTQGVPDGYKNITVHVAPVRPAELVAITIQRKMQTS</sequence>
<organism evidence="1 2">
    <name type="scientific">Candidatus Rhodobacter oscarellae</name>
    <dbReference type="NCBI Taxonomy" id="1675527"/>
    <lineage>
        <taxon>Bacteria</taxon>
        <taxon>Pseudomonadati</taxon>
        <taxon>Pseudomonadota</taxon>
        <taxon>Alphaproteobacteria</taxon>
        <taxon>Rhodobacterales</taxon>
        <taxon>Rhodobacter group</taxon>
        <taxon>Rhodobacter</taxon>
    </lineage>
</organism>
<dbReference type="Proteomes" id="UP000037178">
    <property type="component" value="Unassembled WGS sequence"/>
</dbReference>
<gene>
    <name evidence="1" type="ORF">AIOL_004442</name>
</gene>
<evidence type="ECO:0000313" key="1">
    <source>
        <dbReference type="EMBL" id="KMW59460.1"/>
    </source>
</evidence>
<proteinExistence type="predicted"/>
<evidence type="ECO:0000313" key="2">
    <source>
        <dbReference type="Proteomes" id="UP000037178"/>
    </source>
</evidence>